<keyword evidence="5 6" id="KW-0472">Membrane</keyword>
<dbReference type="RefSeq" id="WP_344307658.1">
    <property type="nucleotide sequence ID" value="NZ_BAAANY010000003.1"/>
</dbReference>
<name>A0ABN2G0C4_9ACTN</name>
<sequence>MEPTSEKKRKRFPDSLRRAIGSSLLVVVMLVVAYVLDVASYLKADHWYLKLIALGGAAVFVLVGVVAVRSVGSVAAGRIQRRLSAGHAAALRLAVSLCGYIGLAIVVLNTLGVDLGQLLVGGALTGVVIGIAAQQSLGNVFAGVVLMSSQPFSVGDHVVVHSGALGGPHRGQVTEMGLVYLTLETETGPIRLPNSAVLNSAVAQNGTEPE</sequence>
<dbReference type="SUPFAM" id="SSF50182">
    <property type="entry name" value="Sm-like ribonucleoproteins"/>
    <property type="match status" value="1"/>
</dbReference>
<evidence type="ECO:0000256" key="5">
    <source>
        <dbReference type="ARBA" id="ARBA00023136"/>
    </source>
</evidence>
<feature type="transmembrane region" description="Helical" evidence="6">
    <location>
        <begin position="89"/>
        <end position="109"/>
    </location>
</feature>
<accession>A0ABN2G0C4</accession>
<evidence type="ECO:0000256" key="1">
    <source>
        <dbReference type="ARBA" id="ARBA00004141"/>
    </source>
</evidence>
<reference evidence="8 9" key="1">
    <citation type="journal article" date="2019" name="Int. J. Syst. Evol. Microbiol.">
        <title>The Global Catalogue of Microorganisms (GCM) 10K type strain sequencing project: providing services to taxonomists for standard genome sequencing and annotation.</title>
        <authorList>
            <consortium name="The Broad Institute Genomics Platform"/>
            <consortium name="The Broad Institute Genome Sequencing Center for Infectious Disease"/>
            <person name="Wu L."/>
            <person name="Ma J."/>
        </authorList>
    </citation>
    <scope>NUCLEOTIDE SEQUENCE [LARGE SCALE GENOMIC DNA]</scope>
    <source>
        <strain evidence="8 9">JCM 14718</strain>
    </source>
</reference>
<feature type="transmembrane region" description="Helical" evidence="6">
    <location>
        <begin position="115"/>
        <end position="133"/>
    </location>
</feature>
<evidence type="ECO:0000313" key="9">
    <source>
        <dbReference type="Proteomes" id="UP001500618"/>
    </source>
</evidence>
<dbReference type="PANTHER" id="PTHR30221">
    <property type="entry name" value="SMALL-CONDUCTANCE MECHANOSENSITIVE CHANNEL"/>
    <property type="match status" value="1"/>
</dbReference>
<evidence type="ECO:0000256" key="3">
    <source>
        <dbReference type="ARBA" id="ARBA00022692"/>
    </source>
</evidence>
<dbReference type="InterPro" id="IPR010920">
    <property type="entry name" value="LSM_dom_sf"/>
</dbReference>
<dbReference type="Pfam" id="PF00924">
    <property type="entry name" value="MS_channel_2nd"/>
    <property type="match status" value="1"/>
</dbReference>
<dbReference type="Gene3D" id="2.30.30.60">
    <property type="match status" value="1"/>
</dbReference>
<dbReference type="InterPro" id="IPR023408">
    <property type="entry name" value="MscS_beta-dom_sf"/>
</dbReference>
<comment type="similarity">
    <text evidence="2">Belongs to the MscS (TC 1.A.23) family.</text>
</comment>
<dbReference type="InterPro" id="IPR006685">
    <property type="entry name" value="MscS_channel_2nd"/>
</dbReference>
<dbReference type="EMBL" id="BAAANY010000003">
    <property type="protein sequence ID" value="GAA1663086.1"/>
    <property type="molecule type" value="Genomic_DNA"/>
</dbReference>
<dbReference type="Proteomes" id="UP001500618">
    <property type="component" value="Unassembled WGS sequence"/>
</dbReference>
<dbReference type="InterPro" id="IPR011014">
    <property type="entry name" value="MscS_channel_TM-2"/>
</dbReference>
<organism evidence="8 9">
    <name type="scientific">Fodinicola feengrottensis</name>
    <dbReference type="NCBI Taxonomy" id="435914"/>
    <lineage>
        <taxon>Bacteria</taxon>
        <taxon>Bacillati</taxon>
        <taxon>Actinomycetota</taxon>
        <taxon>Actinomycetes</taxon>
        <taxon>Mycobacteriales</taxon>
        <taxon>Fodinicola</taxon>
    </lineage>
</organism>
<feature type="transmembrane region" description="Helical" evidence="6">
    <location>
        <begin position="47"/>
        <end position="68"/>
    </location>
</feature>
<keyword evidence="4 6" id="KW-1133">Transmembrane helix</keyword>
<evidence type="ECO:0000256" key="4">
    <source>
        <dbReference type="ARBA" id="ARBA00022989"/>
    </source>
</evidence>
<feature type="transmembrane region" description="Helical" evidence="6">
    <location>
        <begin position="20"/>
        <end position="41"/>
    </location>
</feature>
<evidence type="ECO:0000313" key="8">
    <source>
        <dbReference type="EMBL" id="GAA1663086.1"/>
    </source>
</evidence>
<evidence type="ECO:0000259" key="7">
    <source>
        <dbReference type="Pfam" id="PF00924"/>
    </source>
</evidence>
<feature type="domain" description="Mechanosensitive ion channel MscS" evidence="7">
    <location>
        <begin position="136"/>
        <end position="202"/>
    </location>
</feature>
<keyword evidence="9" id="KW-1185">Reference proteome</keyword>
<dbReference type="PANTHER" id="PTHR30221:SF1">
    <property type="entry name" value="SMALL-CONDUCTANCE MECHANOSENSITIVE CHANNEL"/>
    <property type="match status" value="1"/>
</dbReference>
<proteinExistence type="inferred from homology"/>
<keyword evidence="3 6" id="KW-0812">Transmembrane</keyword>
<protein>
    <recommendedName>
        <fullName evidence="7">Mechanosensitive ion channel MscS domain-containing protein</fullName>
    </recommendedName>
</protein>
<dbReference type="InterPro" id="IPR045275">
    <property type="entry name" value="MscS_archaea/bacteria_type"/>
</dbReference>
<gene>
    <name evidence="8" type="ORF">GCM10009765_10700</name>
</gene>
<evidence type="ECO:0000256" key="2">
    <source>
        <dbReference type="ARBA" id="ARBA00008017"/>
    </source>
</evidence>
<dbReference type="SUPFAM" id="SSF82861">
    <property type="entry name" value="Mechanosensitive channel protein MscS (YggB), transmembrane region"/>
    <property type="match status" value="1"/>
</dbReference>
<evidence type="ECO:0000256" key="6">
    <source>
        <dbReference type="SAM" id="Phobius"/>
    </source>
</evidence>
<dbReference type="Gene3D" id="1.10.287.1260">
    <property type="match status" value="1"/>
</dbReference>
<comment type="subcellular location">
    <subcellularLocation>
        <location evidence="1">Membrane</location>
        <topology evidence="1">Multi-pass membrane protein</topology>
    </subcellularLocation>
</comment>
<comment type="caution">
    <text evidence="8">The sequence shown here is derived from an EMBL/GenBank/DDBJ whole genome shotgun (WGS) entry which is preliminary data.</text>
</comment>